<dbReference type="Gene3D" id="1.25.40.10">
    <property type="entry name" value="Tetratricopeptide repeat domain"/>
    <property type="match status" value="1"/>
</dbReference>
<accession>A0ABW4XR32</accession>
<keyword evidence="1" id="KW-0732">Signal</keyword>
<organism evidence="2 3">
    <name type="scientific">Corallincola platygyrae</name>
    <dbReference type="NCBI Taxonomy" id="1193278"/>
    <lineage>
        <taxon>Bacteria</taxon>
        <taxon>Pseudomonadati</taxon>
        <taxon>Pseudomonadota</taxon>
        <taxon>Gammaproteobacteria</taxon>
        <taxon>Alteromonadales</taxon>
        <taxon>Psychromonadaceae</taxon>
        <taxon>Corallincola</taxon>
    </lineage>
</organism>
<evidence type="ECO:0008006" key="4">
    <source>
        <dbReference type="Google" id="ProtNLM"/>
    </source>
</evidence>
<evidence type="ECO:0000256" key="1">
    <source>
        <dbReference type="SAM" id="SignalP"/>
    </source>
</evidence>
<proteinExistence type="predicted"/>
<comment type="caution">
    <text evidence="2">The sequence shown here is derived from an EMBL/GenBank/DDBJ whole genome shotgun (WGS) entry which is preliminary data.</text>
</comment>
<protein>
    <recommendedName>
        <fullName evidence="4">Sel1 repeat family protein</fullName>
    </recommendedName>
</protein>
<dbReference type="InterPro" id="IPR011990">
    <property type="entry name" value="TPR-like_helical_dom_sf"/>
</dbReference>
<dbReference type="RefSeq" id="WP_345340446.1">
    <property type="nucleotide sequence ID" value="NZ_BAABLI010000015.1"/>
</dbReference>
<keyword evidence="3" id="KW-1185">Reference proteome</keyword>
<evidence type="ECO:0000313" key="3">
    <source>
        <dbReference type="Proteomes" id="UP001597380"/>
    </source>
</evidence>
<gene>
    <name evidence="2" type="ORF">ACFSJ3_14910</name>
</gene>
<feature type="chain" id="PRO_5045733292" description="Sel1 repeat family protein" evidence="1">
    <location>
        <begin position="23"/>
        <end position="244"/>
    </location>
</feature>
<reference evidence="3" key="1">
    <citation type="journal article" date="2019" name="Int. J. Syst. Evol. Microbiol.">
        <title>The Global Catalogue of Microorganisms (GCM) 10K type strain sequencing project: providing services to taxonomists for standard genome sequencing and annotation.</title>
        <authorList>
            <consortium name="The Broad Institute Genomics Platform"/>
            <consortium name="The Broad Institute Genome Sequencing Center for Infectious Disease"/>
            <person name="Wu L."/>
            <person name="Ma J."/>
        </authorList>
    </citation>
    <scope>NUCLEOTIDE SEQUENCE [LARGE SCALE GENOMIC DNA]</scope>
    <source>
        <strain evidence="3">CGMCC 1.10992</strain>
    </source>
</reference>
<feature type="signal peptide" evidence="1">
    <location>
        <begin position="1"/>
        <end position="22"/>
    </location>
</feature>
<evidence type="ECO:0000313" key="2">
    <source>
        <dbReference type="EMBL" id="MFD2097285.1"/>
    </source>
</evidence>
<name>A0ABW4XR32_9GAMM</name>
<dbReference type="Proteomes" id="UP001597380">
    <property type="component" value="Unassembled WGS sequence"/>
</dbReference>
<dbReference type="EMBL" id="JBHUHT010000017">
    <property type="protein sequence ID" value="MFD2097285.1"/>
    <property type="molecule type" value="Genomic_DNA"/>
</dbReference>
<dbReference type="SUPFAM" id="SSF81901">
    <property type="entry name" value="HCP-like"/>
    <property type="match status" value="1"/>
</dbReference>
<sequence>MSPRSLMRWCVALILITGAVQAKTIRDELDALVFEDPVKAHELAMSYAKQKEPDAYLVLGLLSYQAQRYEDAVKWLEKAEQTGHLEALFLKGQVQVHMGLERNDSTLQRQGFDAIQQAAAKGYSHAKQFIERLERARSIPLAADGSLGSLELIPVSQKMIKMELEAGNLAPRQCAKLSQSEFEQALRRASTQCHIALIEGLPERIPADLVQAALNEVNECQMEHFLAVNSISKADYVACLRNSL</sequence>